<evidence type="ECO:0000313" key="5">
    <source>
        <dbReference type="Proteomes" id="UP001238179"/>
    </source>
</evidence>
<organism evidence="4 5">
    <name type="scientific">Mesoterricola silvestris</name>
    <dbReference type="NCBI Taxonomy" id="2927979"/>
    <lineage>
        <taxon>Bacteria</taxon>
        <taxon>Pseudomonadati</taxon>
        <taxon>Acidobacteriota</taxon>
        <taxon>Holophagae</taxon>
        <taxon>Holophagales</taxon>
        <taxon>Holophagaceae</taxon>
        <taxon>Mesoterricola</taxon>
    </lineage>
</organism>
<evidence type="ECO:0000259" key="2">
    <source>
        <dbReference type="Pfam" id="PF25917"/>
    </source>
</evidence>
<feature type="domain" description="Multidrug resistance protein MdtA-like barrel-sandwich hybrid" evidence="2">
    <location>
        <begin position="61"/>
        <end position="210"/>
    </location>
</feature>
<evidence type="ECO:0000259" key="3">
    <source>
        <dbReference type="Pfam" id="PF25990"/>
    </source>
</evidence>
<reference evidence="5" key="1">
    <citation type="journal article" date="2023" name="Int. J. Syst. Evol. Microbiol.">
        <title>Mesoterricola silvestris gen. nov., sp. nov., Mesoterricola sediminis sp. nov., Geothrix oryzae sp. nov., Geothrix edaphica sp. nov., Geothrix rubra sp. nov., and Geothrix limicola sp. nov., six novel members of Acidobacteriota isolated from soils.</title>
        <authorList>
            <person name="Itoh H."/>
            <person name="Sugisawa Y."/>
            <person name="Mise K."/>
            <person name="Xu Z."/>
            <person name="Kuniyasu M."/>
            <person name="Ushijima N."/>
            <person name="Kawano K."/>
            <person name="Kobayashi E."/>
            <person name="Shiratori Y."/>
            <person name="Masuda Y."/>
            <person name="Senoo K."/>
        </authorList>
    </citation>
    <scope>NUCLEOTIDE SEQUENCE [LARGE SCALE GENOMIC DNA]</scope>
    <source>
        <strain evidence="5">W79</strain>
    </source>
</reference>
<dbReference type="RefSeq" id="WP_316415095.1">
    <property type="nucleotide sequence ID" value="NZ_AP027080.1"/>
</dbReference>
<proteinExistence type="inferred from homology"/>
<evidence type="ECO:0000256" key="1">
    <source>
        <dbReference type="ARBA" id="ARBA00009477"/>
    </source>
</evidence>
<dbReference type="Proteomes" id="UP001238179">
    <property type="component" value="Chromosome"/>
</dbReference>
<keyword evidence="5" id="KW-1185">Reference proteome</keyword>
<dbReference type="KEGG" id="msil:METEAL_13600"/>
<dbReference type="NCBIfam" id="TIGR01730">
    <property type="entry name" value="RND_mfp"/>
    <property type="match status" value="1"/>
</dbReference>
<dbReference type="Pfam" id="PF25917">
    <property type="entry name" value="BSH_RND"/>
    <property type="match status" value="1"/>
</dbReference>
<gene>
    <name evidence="4" type="ORF">METEAL_13600</name>
</gene>
<sequence>MPRLRTWVFMGIGSLGVLSTLGWAALRGGSAAPEFTTEPVKRQALRDSVTANGEVQAKTRVNVGVQVTAAIKELHVADGQWVKAGDLLVTLDQERYRQALNQAEMGLRMARKDLEIALATFSKQDQTFLRQERLNRAGLTSLEEFQQVKLARDTAATTLERARVAVQQSEAQAAIAQDDLSKTVIRATMAGQVTGLKAEKGETAIAGTTNLAGAVMMVISDLSEMMAEIRVGELDVVKVAVGQPAEVTVDALPGKVFQGKVLTVASSTDRPTGSSTSNSQEAQSYKVRILLDGTPKERAALRPGMSARVAVLTAEHKDVLSVSLAAIQDREAGAGGLGLLTGSRSVVFVVKDGRAEERNISTGLTTRRAAEVLSGLREGEVVISGPAKQLATLAAGAAVKLQKGKP</sequence>
<dbReference type="SUPFAM" id="SSF111369">
    <property type="entry name" value="HlyD-like secretion proteins"/>
    <property type="match status" value="1"/>
</dbReference>
<dbReference type="AlphaFoldDB" id="A0AA48K8E2"/>
<comment type="similarity">
    <text evidence="1">Belongs to the membrane fusion protein (MFP) (TC 8.A.1) family.</text>
</comment>
<dbReference type="PANTHER" id="PTHR30469:SF33">
    <property type="entry name" value="SLR1207 PROTEIN"/>
    <property type="match status" value="1"/>
</dbReference>
<dbReference type="EMBL" id="AP027080">
    <property type="protein sequence ID" value="BDU72186.1"/>
    <property type="molecule type" value="Genomic_DNA"/>
</dbReference>
<accession>A0AA48K8E2</accession>
<dbReference type="GO" id="GO:1990281">
    <property type="term" value="C:efflux pump complex"/>
    <property type="evidence" value="ECO:0007669"/>
    <property type="project" value="TreeGrafter"/>
</dbReference>
<dbReference type="Gene3D" id="2.40.420.20">
    <property type="match status" value="1"/>
</dbReference>
<dbReference type="Gene3D" id="2.40.30.170">
    <property type="match status" value="1"/>
</dbReference>
<feature type="domain" description="YknX-like beta-barrel" evidence="3">
    <location>
        <begin position="228"/>
        <end position="310"/>
    </location>
</feature>
<name>A0AA48K8E2_9BACT</name>
<dbReference type="InterPro" id="IPR006143">
    <property type="entry name" value="RND_pump_MFP"/>
</dbReference>
<dbReference type="Pfam" id="PF25990">
    <property type="entry name" value="Beta-barrel_YknX"/>
    <property type="match status" value="1"/>
</dbReference>
<dbReference type="InterPro" id="IPR058636">
    <property type="entry name" value="Beta-barrel_YknX"/>
</dbReference>
<dbReference type="Gene3D" id="2.40.50.100">
    <property type="match status" value="1"/>
</dbReference>
<evidence type="ECO:0000313" key="4">
    <source>
        <dbReference type="EMBL" id="BDU72186.1"/>
    </source>
</evidence>
<dbReference type="PANTHER" id="PTHR30469">
    <property type="entry name" value="MULTIDRUG RESISTANCE PROTEIN MDTA"/>
    <property type="match status" value="1"/>
</dbReference>
<dbReference type="InterPro" id="IPR058625">
    <property type="entry name" value="MdtA-like_BSH"/>
</dbReference>
<protein>
    <submittedName>
        <fullName evidence="4">Hemolysin D</fullName>
    </submittedName>
</protein>
<dbReference type="GO" id="GO:0015562">
    <property type="term" value="F:efflux transmembrane transporter activity"/>
    <property type="evidence" value="ECO:0007669"/>
    <property type="project" value="TreeGrafter"/>
</dbReference>